<accession>A0A3B1BWX9</accession>
<organism evidence="1">
    <name type="scientific">hydrothermal vent metagenome</name>
    <dbReference type="NCBI Taxonomy" id="652676"/>
    <lineage>
        <taxon>unclassified sequences</taxon>
        <taxon>metagenomes</taxon>
        <taxon>ecological metagenomes</taxon>
    </lineage>
</organism>
<reference evidence="1" key="1">
    <citation type="submission" date="2018-06" db="EMBL/GenBank/DDBJ databases">
        <authorList>
            <person name="Zhirakovskaya E."/>
        </authorList>
    </citation>
    <scope>NUCLEOTIDE SEQUENCE</scope>
</reference>
<evidence type="ECO:0000313" key="1">
    <source>
        <dbReference type="EMBL" id="VAX15190.1"/>
    </source>
</evidence>
<protein>
    <submittedName>
        <fullName evidence="1">Uncharacterized protein</fullName>
    </submittedName>
</protein>
<dbReference type="AlphaFoldDB" id="A0A3B1BWX9"/>
<sequence>MYTGFLLHRCDIWRMATVHIVTFTNVNYEVISWQVFRKGLSALYIKSPLEGKASGNF</sequence>
<name>A0A3B1BWX9_9ZZZZ</name>
<dbReference type="EMBL" id="UOGA01000034">
    <property type="protein sequence ID" value="VAX15190.1"/>
    <property type="molecule type" value="Genomic_DNA"/>
</dbReference>
<proteinExistence type="predicted"/>
<gene>
    <name evidence="1" type="ORF">MNBD_NITROSPINAE04-291</name>
</gene>